<proteinExistence type="predicted"/>
<reference evidence="1 2" key="1">
    <citation type="submission" date="2024-04" db="EMBL/GenBank/DDBJ databases">
        <title>draft genome sequnece of Flavobacterium buctense JCM 30750.</title>
        <authorList>
            <person name="Kim D.-U."/>
        </authorList>
    </citation>
    <scope>NUCLEOTIDE SEQUENCE [LARGE SCALE GENOMIC DNA]</scope>
    <source>
        <strain evidence="1 2">JCM 30750</strain>
    </source>
</reference>
<dbReference type="Proteomes" id="UP001491349">
    <property type="component" value="Unassembled WGS sequence"/>
</dbReference>
<dbReference type="EMBL" id="JBBPCB010000001">
    <property type="protein sequence ID" value="MEK8179336.1"/>
    <property type="molecule type" value="Genomic_DNA"/>
</dbReference>
<evidence type="ECO:0000313" key="1">
    <source>
        <dbReference type="EMBL" id="MEK8179336.1"/>
    </source>
</evidence>
<comment type="caution">
    <text evidence="1">The sequence shown here is derived from an EMBL/GenBank/DDBJ whole genome shotgun (WGS) entry which is preliminary data.</text>
</comment>
<name>A0ABU9DY53_9FLAO</name>
<gene>
    <name evidence="1" type="ORF">WMW71_03190</name>
</gene>
<dbReference type="RefSeq" id="WP_187659454.1">
    <property type="nucleotide sequence ID" value="NZ_JACTAB010000001.1"/>
</dbReference>
<accession>A0ABU9DY53</accession>
<evidence type="ECO:0000313" key="2">
    <source>
        <dbReference type="Proteomes" id="UP001491349"/>
    </source>
</evidence>
<protein>
    <recommendedName>
        <fullName evidence="3">Carboxypeptidase-like regulatory domain-containing protein</fullName>
    </recommendedName>
</protein>
<keyword evidence="2" id="KW-1185">Reference proteome</keyword>
<evidence type="ECO:0008006" key="3">
    <source>
        <dbReference type="Google" id="ProtNLM"/>
    </source>
</evidence>
<organism evidence="1 2">
    <name type="scientific">Flavobacterium buctense</name>
    <dbReference type="NCBI Taxonomy" id="1648146"/>
    <lineage>
        <taxon>Bacteria</taxon>
        <taxon>Pseudomonadati</taxon>
        <taxon>Bacteroidota</taxon>
        <taxon>Flavobacteriia</taxon>
        <taxon>Flavobacteriales</taxon>
        <taxon>Flavobacteriaceae</taxon>
        <taxon>Flavobacterium</taxon>
    </lineage>
</organism>
<sequence length="244" mass="27985">MKQILLLLLLVFNGFLGFAQSEKHLHGKVLYGKIALSGIDIVTLNSRKSTTTNKEGEFSIEAKVKDTLFIISKEYTDRRIVLTQELFELESLILYLEQKPIALEDVEILKKSSLKVEVKQSDIDAIKLAKQANALKVVNVYDGIIENGIDFVRMGKGLFNLFKNKDKEKPENALPPILFKDYLTLNFDTAFYTQKLKLKPEEIDLFIAYCEVDSRAKSLAELQDLLEMADFLFEKHEAFKKLER</sequence>